<dbReference type="EMBL" id="CABWMV010000012">
    <property type="protein sequence ID" value="VXC77098.1"/>
    <property type="molecule type" value="Genomic_DNA"/>
</dbReference>
<name>A0A2X2JMJ8_SPHMU</name>
<reference evidence="2 4" key="2">
    <citation type="submission" date="2019-10" db="EMBL/GenBank/DDBJ databases">
        <authorList>
            <person name="Karimi E."/>
        </authorList>
    </citation>
    <scope>NUCLEOTIDE SEQUENCE [LARGE SCALE GENOMIC DNA]</scope>
    <source>
        <strain evidence="2">Sphingobacterium sp. 8BC</strain>
    </source>
</reference>
<evidence type="ECO:0008006" key="5">
    <source>
        <dbReference type="Google" id="ProtNLM"/>
    </source>
</evidence>
<dbReference type="AlphaFoldDB" id="A0A2X2JMJ8"/>
<accession>A0A654BAK2</accession>
<gene>
    <name evidence="1" type="ORF">NCTC11343_03583</name>
    <name evidence="2" type="ORF">SPHINGO8BC_20042</name>
</gene>
<protein>
    <recommendedName>
        <fullName evidence="5">Molecular chaperone</fullName>
    </recommendedName>
</protein>
<dbReference type="EMBL" id="UAUU01000009">
    <property type="protein sequence ID" value="SPZ88605.1"/>
    <property type="molecule type" value="Genomic_DNA"/>
</dbReference>
<dbReference type="Proteomes" id="UP000432350">
    <property type="component" value="Unassembled WGS sequence"/>
</dbReference>
<reference evidence="1 3" key="1">
    <citation type="submission" date="2018-06" db="EMBL/GenBank/DDBJ databases">
        <authorList>
            <consortium name="Pathogen Informatics"/>
            <person name="Doyle S."/>
        </authorList>
    </citation>
    <scope>NUCLEOTIDE SEQUENCE [LARGE SCALE GENOMIC DNA]</scope>
    <source>
        <strain evidence="1 3">NCTC11343</strain>
    </source>
</reference>
<evidence type="ECO:0000313" key="1">
    <source>
        <dbReference type="EMBL" id="SPZ88605.1"/>
    </source>
</evidence>
<sequence length="290" mass="32890">MQVSEDTCFFMYFYPKYIFMKNLIASFFLLFIATVAFSQTGLTVGPPRLYFVGDAGQAQTQYVDVTNPSKDYTLELGVSFEDWSYSEYGDNVLSPKGTLPTSCANWLSVSESYFSLKPGESKRLQLNMQVPKDAKFTAEVPVHTAMLFVTQLNPRAREKQEGANIRLAVRSGVKVYHRFNGRETPDLEITNLVYKDVDSVGQFLEVSYDVTGNIWLEGRLRAEFLNQETGEKEVVDNLNFYCLPGDKRKQYIAIPKSLKSGNYLVSVLAFYGDQDVVKIAELEFKHVAKN</sequence>
<proteinExistence type="predicted"/>
<evidence type="ECO:0000313" key="2">
    <source>
        <dbReference type="EMBL" id="VXC77098.1"/>
    </source>
</evidence>
<evidence type="ECO:0000313" key="3">
    <source>
        <dbReference type="Proteomes" id="UP000251241"/>
    </source>
</evidence>
<organism evidence="1 3">
    <name type="scientific">Sphingobacterium multivorum</name>
    <dbReference type="NCBI Taxonomy" id="28454"/>
    <lineage>
        <taxon>Bacteria</taxon>
        <taxon>Pseudomonadati</taxon>
        <taxon>Bacteroidota</taxon>
        <taxon>Sphingobacteriia</taxon>
        <taxon>Sphingobacteriales</taxon>
        <taxon>Sphingobacteriaceae</taxon>
        <taxon>Sphingobacterium</taxon>
    </lineage>
</organism>
<evidence type="ECO:0000313" key="4">
    <source>
        <dbReference type="Proteomes" id="UP000432350"/>
    </source>
</evidence>
<accession>A0A2X2JMJ8</accession>
<dbReference type="Proteomes" id="UP000251241">
    <property type="component" value="Unassembled WGS sequence"/>
</dbReference>